<dbReference type="Proteomes" id="UP000028582">
    <property type="component" value="Unassembled WGS sequence"/>
</dbReference>
<evidence type="ECO:0000313" key="4">
    <source>
        <dbReference type="Proteomes" id="UP000028582"/>
    </source>
</evidence>
<sequence>MDDESRRSDREFSVLGEDRCETRNVLVKSSKKHAIGALKRKMEGFENQMTTIRARLEARRELTSSERTIHLPAVNSSPKSATTTIEPSSSTSCLKFPLLQRIEGTRVANAPPKDHFLEVENVIQRATTREIHARDANTVATKELAAASATKEAQQLGEEARKRMVAYSQNENGWRFEERSSRYQEVMEMKQQAEKAQQQADRQRETARQMKMLLQDPYRQLRSTPVPRNLLPLSSPKDHEWIWVLASPSAKLTFTPRKETTETVLDNEKELSMFVVYYIAASDVNIKRVETEEQWQDVLTNDCPPTNGWMCYSVHGIPPAPELTAVKSGIQTWTVTGAGAGHLNGKYVASGVHDRVKKFKSSAGVELFRKCVPVASSLGQALHRPESASSSVEHSTKEDELQKNEPNVLPSELAVIEKDERDFKSMQRVGSWLSMNESIERNRRMLATRGANDDSKVKIDGSSVMNQGSREIADNSDVAKSRSRVNAPLCREWVLFSRCSRKKVSKSMETVEPPKKGIGLGCLQRHYYISFEEKREMTVWVQTKESWLEKNVLAVIIEREAQMERVHHLSRKCMVKFQQNLRAETEKSKIKLLAELNRIRYLSVKVLESIDRWRQHARKIGFSRHDRQIKSTKKRSNLSSEEAPLLGWSASITLDTGKQLYKGSSAFVSKVKRFRRSQDITGKREQHIVYLGYYQTQEEAERAYDQHAVAEARRLNTTVEHLPPRRNVFRSCGKHFAVESEKSGPSFCIECKTNQLASLSSAAEDWIPPFFYGTGVNYIMKMANDLDFLDENLPLKATLNSGRGVDEDAFPMRGNVFLLPKTPIQDPELAVFATFPTPTAPRLGCSTSDINEIDEEVLGRDRIFKAQQIFLQELQIYRSELMDSIPKVGPKDLALRTSNQEPSAPQYRLVQALYWDHCAALKIQQERPPLAMRQPNVWCRPDAGEWAGLVVRGSHQQHFLFEEKLEKTGKELVQKRQQVLAALRQLNQVPLYFIRSRTDFTELIATGQQVRGDVVQLEVNNAIKRMQRYDTWCTMSVVVQRWFRGVLGRQRARVTRKALSLAYKLRVFYFTQVAAAAKSFYNTVRTAAVRRAYKKICTPVYTRAVVMDGEPVVITFHSLRHYQATNNFRDVTAKKCVLPSSCCTSCARRFHVKAHYQSDKNKFAVYRGVCTCYVNGGSNLNDEMKRESWLIRAYSPQHNVIYRLRLETSQLQQLLSSQTLFPHFSLRFRPLILDMELKQIEAATASRYATFCVKNTETAVKNLANWRRLNSEATQTRKSLLVNLEKSLALLDTTKHAHVASIVNAKKALDFTSRPFSEAQAWDPLENANDWRFIVEKRQLTKRLEEIYQEVERLRVAYFQATYNEQYTRAGASDAQDQCNRVWLPLTERANQRMEEALMLETSTRTRMENVMEQLCSRFLTLRDGYFVPTRRNLIIQSPIWYDLVPFRVNIPGLRRRLSHLRRRTLVLSSQNTRTRRMVVTVSMCPIGEQGSQNSHLTRDIWVTAYDPVDCSMHNIFLEWQLVQLLTGSNGKKIWQDSSQSKRSAWKSIADMLISLSTLDRFTGEFTLQKLEFYQTLRQLSPQFLSSRVMRDLQQGRKCGQGDEILRQVVAVDGRLCVVVVYENWGDLTFAIYHSKTGEFFRLFMPLSEILDILSKKPLMLRLWINCVKSNSYTKPLLVSLLKHVRFFQLDDGSEDISVEHDLPVQTQSKPYQTGIRIQKRLVLINVIEDTAGDFQISGYDMSSKLTYKLLLEREDLRRVLKARELPDFSALKSNLSTSSSALLLRRNRNLLFEWICSRLRFRSLSEHPEVATSGTTSGLHVRESFRILNRWIETSPRNPIHTVSEADITRRASAIDAAALSRFQRDQLTLMIY</sequence>
<keyword evidence="1" id="KW-0175">Coiled coil</keyword>
<accession>A0A080ZXP6</accession>
<protein>
    <recommendedName>
        <fullName evidence="5">AP2/ERF domain-containing protein</fullName>
    </recommendedName>
</protein>
<evidence type="ECO:0000256" key="1">
    <source>
        <dbReference type="SAM" id="Coils"/>
    </source>
</evidence>
<evidence type="ECO:0000313" key="3">
    <source>
        <dbReference type="EMBL" id="ETO71407.1"/>
    </source>
</evidence>
<dbReference type="EMBL" id="ANJA01002211">
    <property type="protein sequence ID" value="ETO71407.1"/>
    <property type="molecule type" value="Genomic_DNA"/>
</dbReference>
<reference evidence="3 4" key="1">
    <citation type="submission" date="2013-11" db="EMBL/GenBank/DDBJ databases">
        <title>The Genome Sequence of Phytophthora parasitica P1976.</title>
        <authorList>
            <consortium name="The Broad Institute Genomics Platform"/>
            <person name="Russ C."/>
            <person name="Tyler B."/>
            <person name="Panabieres F."/>
            <person name="Shan W."/>
            <person name="Tripathy S."/>
            <person name="Grunwald N."/>
            <person name="Machado M."/>
            <person name="Johnson C.S."/>
            <person name="Walker B."/>
            <person name="Young S."/>
            <person name="Zeng Q."/>
            <person name="Gargeya S."/>
            <person name="Fitzgerald M."/>
            <person name="Haas B."/>
            <person name="Abouelleil A."/>
            <person name="Allen A.W."/>
            <person name="Alvarado L."/>
            <person name="Arachchi H.M."/>
            <person name="Berlin A.M."/>
            <person name="Chapman S.B."/>
            <person name="Gainer-Dewar J."/>
            <person name="Goldberg J."/>
            <person name="Griggs A."/>
            <person name="Gujja S."/>
            <person name="Hansen M."/>
            <person name="Howarth C."/>
            <person name="Imamovic A."/>
            <person name="Ireland A."/>
            <person name="Larimer J."/>
            <person name="McCowan C."/>
            <person name="Murphy C."/>
            <person name="Pearson M."/>
            <person name="Poon T.W."/>
            <person name="Priest M."/>
            <person name="Roberts A."/>
            <person name="Saif S."/>
            <person name="Shea T."/>
            <person name="Sisk P."/>
            <person name="Sykes S."/>
            <person name="Wortman J."/>
            <person name="Nusbaum C."/>
            <person name="Birren B."/>
        </authorList>
    </citation>
    <scope>NUCLEOTIDE SEQUENCE [LARGE SCALE GENOMIC DNA]</scope>
    <source>
        <strain evidence="3 4">P1976</strain>
    </source>
</reference>
<proteinExistence type="predicted"/>
<evidence type="ECO:0008006" key="5">
    <source>
        <dbReference type="Google" id="ProtNLM"/>
    </source>
</evidence>
<feature type="coiled-coil region" evidence="1">
    <location>
        <begin position="183"/>
        <end position="213"/>
    </location>
</feature>
<feature type="compositionally biased region" description="Basic and acidic residues" evidence="2">
    <location>
        <begin position="394"/>
        <end position="403"/>
    </location>
</feature>
<feature type="region of interest" description="Disordered" evidence="2">
    <location>
        <begin position="379"/>
        <end position="406"/>
    </location>
</feature>
<gene>
    <name evidence="3" type="ORF">F444_12265</name>
</gene>
<evidence type="ECO:0000256" key="2">
    <source>
        <dbReference type="SAM" id="MobiDB-lite"/>
    </source>
</evidence>
<dbReference type="OrthoDB" id="100022at2759"/>
<comment type="caution">
    <text evidence="3">The sequence shown here is derived from an EMBL/GenBank/DDBJ whole genome shotgun (WGS) entry which is preliminary data.</text>
</comment>
<name>A0A080ZXP6_PHYNI</name>
<organism evidence="3 4">
    <name type="scientific">Phytophthora nicotianae P1976</name>
    <dbReference type="NCBI Taxonomy" id="1317066"/>
    <lineage>
        <taxon>Eukaryota</taxon>
        <taxon>Sar</taxon>
        <taxon>Stramenopiles</taxon>
        <taxon>Oomycota</taxon>
        <taxon>Peronosporomycetes</taxon>
        <taxon>Peronosporales</taxon>
        <taxon>Peronosporaceae</taxon>
        <taxon>Phytophthora</taxon>
    </lineage>
</organism>